<name>A0A8T3AEF3_DENNO</name>
<feature type="compositionally biased region" description="Polar residues" evidence="1">
    <location>
        <begin position="48"/>
        <end position="57"/>
    </location>
</feature>
<reference evidence="2" key="1">
    <citation type="journal article" date="2022" name="Front. Genet.">
        <title>Chromosome-Scale Assembly of the Dendrobium nobile Genome Provides Insights Into the Molecular Mechanism of the Biosynthesis of the Medicinal Active Ingredient of Dendrobium.</title>
        <authorList>
            <person name="Xu Q."/>
            <person name="Niu S.-C."/>
            <person name="Li K.-L."/>
            <person name="Zheng P.-J."/>
            <person name="Zhang X.-J."/>
            <person name="Jia Y."/>
            <person name="Liu Y."/>
            <person name="Niu Y.-X."/>
            <person name="Yu L.-H."/>
            <person name="Chen D.-F."/>
            <person name="Zhang G.-Q."/>
        </authorList>
    </citation>
    <scope>NUCLEOTIDE SEQUENCE</scope>
    <source>
        <tissue evidence="2">Leaf</tissue>
    </source>
</reference>
<feature type="compositionally biased region" description="Polar residues" evidence="1">
    <location>
        <begin position="1"/>
        <end position="31"/>
    </location>
</feature>
<sequence>MSCEQQAVGSPPSDLNSTPAHTTPAQRSGLASTVPPRASLLPVRRNLVNFNSRHQASQPEDPSQYPPPAYPAASDAGLAPARWSSHTAANSLRRP</sequence>
<dbReference type="AlphaFoldDB" id="A0A8T3AEF3"/>
<keyword evidence="3" id="KW-1185">Reference proteome</keyword>
<proteinExistence type="predicted"/>
<accession>A0A8T3AEF3</accession>
<evidence type="ECO:0000313" key="2">
    <source>
        <dbReference type="EMBL" id="KAI0494528.1"/>
    </source>
</evidence>
<feature type="compositionally biased region" description="Polar residues" evidence="1">
    <location>
        <begin position="84"/>
        <end position="95"/>
    </location>
</feature>
<protein>
    <submittedName>
        <fullName evidence="2">Uncharacterized protein</fullName>
    </submittedName>
</protein>
<feature type="region of interest" description="Disordered" evidence="1">
    <location>
        <begin position="1"/>
        <end position="95"/>
    </location>
</feature>
<comment type="caution">
    <text evidence="2">The sequence shown here is derived from an EMBL/GenBank/DDBJ whole genome shotgun (WGS) entry which is preliminary data.</text>
</comment>
<evidence type="ECO:0000256" key="1">
    <source>
        <dbReference type="SAM" id="MobiDB-lite"/>
    </source>
</evidence>
<dbReference type="EMBL" id="JAGYWB010000017">
    <property type="protein sequence ID" value="KAI0494528.1"/>
    <property type="molecule type" value="Genomic_DNA"/>
</dbReference>
<evidence type="ECO:0000313" key="3">
    <source>
        <dbReference type="Proteomes" id="UP000829196"/>
    </source>
</evidence>
<gene>
    <name evidence="2" type="ORF">KFK09_024666</name>
</gene>
<organism evidence="2 3">
    <name type="scientific">Dendrobium nobile</name>
    <name type="common">Orchid</name>
    <dbReference type="NCBI Taxonomy" id="94219"/>
    <lineage>
        <taxon>Eukaryota</taxon>
        <taxon>Viridiplantae</taxon>
        <taxon>Streptophyta</taxon>
        <taxon>Embryophyta</taxon>
        <taxon>Tracheophyta</taxon>
        <taxon>Spermatophyta</taxon>
        <taxon>Magnoliopsida</taxon>
        <taxon>Liliopsida</taxon>
        <taxon>Asparagales</taxon>
        <taxon>Orchidaceae</taxon>
        <taxon>Epidendroideae</taxon>
        <taxon>Malaxideae</taxon>
        <taxon>Dendrobiinae</taxon>
        <taxon>Dendrobium</taxon>
    </lineage>
</organism>
<dbReference type="Proteomes" id="UP000829196">
    <property type="component" value="Unassembled WGS sequence"/>
</dbReference>